<keyword evidence="12" id="KW-0808">Transferase</keyword>
<evidence type="ECO:0000313" key="11">
    <source>
        <dbReference type="EMBL" id="KTC73743.1"/>
    </source>
</evidence>
<dbReference type="OrthoDB" id="9800307at2"/>
<dbReference type="EMBL" id="LNXT01000013">
    <property type="protein sequence ID" value="KTC73743.1"/>
    <property type="molecule type" value="Genomic_DNA"/>
</dbReference>
<gene>
    <name evidence="11" type="ORF">Lbir_1005</name>
    <name evidence="12" type="ORF">NCTC12437_00522</name>
</gene>
<name>A0A378I7Q0_9GAMM</name>
<dbReference type="InterPro" id="IPR027417">
    <property type="entry name" value="P-loop_NTPase"/>
</dbReference>
<dbReference type="NCBIfam" id="TIGR00150">
    <property type="entry name" value="T6A_YjeE"/>
    <property type="match status" value="1"/>
</dbReference>
<evidence type="ECO:0000313" key="12">
    <source>
        <dbReference type="EMBL" id="STX30760.1"/>
    </source>
</evidence>
<evidence type="ECO:0000256" key="1">
    <source>
        <dbReference type="ARBA" id="ARBA00004496"/>
    </source>
</evidence>
<dbReference type="GO" id="GO:0005737">
    <property type="term" value="C:cytoplasm"/>
    <property type="evidence" value="ECO:0007669"/>
    <property type="project" value="UniProtKB-SubCell"/>
</dbReference>
<evidence type="ECO:0000256" key="7">
    <source>
        <dbReference type="ARBA" id="ARBA00022741"/>
    </source>
</evidence>
<keyword evidence="8" id="KW-0067">ATP-binding</keyword>
<proteinExistence type="inferred from homology"/>
<dbReference type="Gene3D" id="3.40.50.300">
    <property type="entry name" value="P-loop containing nucleotide triphosphate hydrolases"/>
    <property type="match status" value="1"/>
</dbReference>
<keyword evidence="4" id="KW-0963">Cytoplasm</keyword>
<keyword evidence="5" id="KW-0819">tRNA processing</keyword>
<dbReference type="AlphaFoldDB" id="A0A378I7Q0"/>
<evidence type="ECO:0000256" key="3">
    <source>
        <dbReference type="ARBA" id="ARBA00019010"/>
    </source>
</evidence>
<keyword evidence="7" id="KW-0547">Nucleotide-binding</keyword>
<dbReference type="SUPFAM" id="SSF52540">
    <property type="entry name" value="P-loop containing nucleoside triphosphate hydrolases"/>
    <property type="match status" value="1"/>
</dbReference>
<organism evidence="12 14">
    <name type="scientific">Legionella birminghamensis</name>
    <dbReference type="NCBI Taxonomy" id="28083"/>
    <lineage>
        <taxon>Bacteria</taxon>
        <taxon>Pseudomonadati</taxon>
        <taxon>Pseudomonadota</taxon>
        <taxon>Gammaproteobacteria</taxon>
        <taxon>Legionellales</taxon>
        <taxon>Legionellaceae</taxon>
        <taxon>Legionella</taxon>
    </lineage>
</organism>
<evidence type="ECO:0000256" key="10">
    <source>
        <dbReference type="ARBA" id="ARBA00032441"/>
    </source>
</evidence>
<dbReference type="GO" id="GO:0016301">
    <property type="term" value="F:kinase activity"/>
    <property type="evidence" value="ECO:0007669"/>
    <property type="project" value="UniProtKB-KW"/>
</dbReference>
<dbReference type="GO" id="GO:0005524">
    <property type="term" value="F:ATP binding"/>
    <property type="evidence" value="ECO:0007669"/>
    <property type="project" value="UniProtKB-KW"/>
</dbReference>
<dbReference type="InterPro" id="IPR003442">
    <property type="entry name" value="T6A_TsaE"/>
</dbReference>
<reference evidence="12 14" key="2">
    <citation type="submission" date="2018-06" db="EMBL/GenBank/DDBJ databases">
        <authorList>
            <consortium name="Pathogen Informatics"/>
            <person name="Doyle S."/>
        </authorList>
    </citation>
    <scope>NUCLEOTIDE SEQUENCE [LARGE SCALE GENOMIC DNA]</scope>
    <source>
        <strain evidence="12 14">NCTC12437</strain>
    </source>
</reference>
<accession>A0A378I7Q0</accession>
<reference evidence="11 13" key="1">
    <citation type="submission" date="2015-11" db="EMBL/GenBank/DDBJ databases">
        <title>Genomic analysis of 38 Legionella species identifies large and diverse effector repertoires.</title>
        <authorList>
            <person name="Burstein D."/>
            <person name="Amaro F."/>
            <person name="Zusman T."/>
            <person name="Lifshitz Z."/>
            <person name="Cohen O."/>
            <person name="Gilbert J.A."/>
            <person name="Pupko T."/>
            <person name="Shuman H.A."/>
            <person name="Segal G."/>
        </authorList>
    </citation>
    <scope>NUCLEOTIDE SEQUENCE [LARGE SCALE GENOMIC DNA]</scope>
    <source>
        <strain evidence="11 13">CDC#1407-AL-14</strain>
    </source>
</reference>
<dbReference type="EMBL" id="UGNW01000001">
    <property type="protein sequence ID" value="STX30760.1"/>
    <property type="molecule type" value="Genomic_DNA"/>
</dbReference>
<evidence type="ECO:0000313" key="14">
    <source>
        <dbReference type="Proteomes" id="UP000255066"/>
    </source>
</evidence>
<dbReference type="PANTHER" id="PTHR33540">
    <property type="entry name" value="TRNA THREONYLCARBAMOYLADENOSINE BIOSYNTHESIS PROTEIN TSAE"/>
    <property type="match status" value="1"/>
</dbReference>
<dbReference type="PANTHER" id="PTHR33540:SF2">
    <property type="entry name" value="TRNA THREONYLCARBAMOYLADENOSINE BIOSYNTHESIS PROTEIN TSAE"/>
    <property type="match status" value="1"/>
</dbReference>
<protein>
    <recommendedName>
        <fullName evidence="3">tRNA threonylcarbamoyladenosine biosynthesis protein TsaE</fullName>
    </recommendedName>
    <alternativeName>
        <fullName evidence="10">t(6)A37 threonylcarbamoyladenosine biosynthesis protein TsaE</fullName>
    </alternativeName>
</protein>
<comment type="similarity">
    <text evidence="2">Belongs to the TsaE family.</text>
</comment>
<dbReference type="RefSeq" id="WP_058523105.1">
    <property type="nucleotide sequence ID" value="NZ_CAAAHV010000026.1"/>
</dbReference>
<dbReference type="GO" id="GO:0002949">
    <property type="term" value="P:tRNA threonylcarbamoyladenosine modification"/>
    <property type="evidence" value="ECO:0007669"/>
    <property type="project" value="InterPro"/>
</dbReference>
<dbReference type="Proteomes" id="UP000255066">
    <property type="component" value="Unassembled WGS sequence"/>
</dbReference>
<evidence type="ECO:0000313" key="13">
    <source>
        <dbReference type="Proteomes" id="UP000054735"/>
    </source>
</evidence>
<keyword evidence="13" id="KW-1185">Reference proteome</keyword>
<evidence type="ECO:0000256" key="6">
    <source>
        <dbReference type="ARBA" id="ARBA00022723"/>
    </source>
</evidence>
<dbReference type="Pfam" id="PF02367">
    <property type="entry name" value="TsaE"/>
    <property type="match status" value="1"/>
</dbReference>
<comment type="subcellular location">
    <subcellularLocation>
        <location evidence="1">Cytoplasm</location>
    </subcellularLocation>
</comment>
<keyword evidence="6" id="KW-0479">Metal-binding</keyword>
<evidence type="ECO:0000256" key="2">
    <source>
        <dbReference type="ARBA" id="ARBA00007599"/>
    </source>
</evidence>
<evidence type="ECO:0000256" key="9">
    <source>
        <dbReference type="ARBA" id="ARBA00022842"/>
    </source>
</evidence>
<dbReference type="STRING" id="28083.Lbir_1005"/>
<evidence type="ECO:0000256" key="8">
    <source>
        <dbReference type="ARBA" id="ARBA00022840"/>
    </source>
</evidence>
<sequence>MQKKTLHLELADENATQKTAAYFAACLHSPLIMNFTGEIGAGKTTFIRALLNGLGVSSVIKSPTFSLVESYNCGRWPIHHFDLYRIQDEDELEFIGFRDYFDDNAMICVEWPERAKQSIKNPDLWITLTITGSGREMRIESLSAAGDKIISCLEGKE</sequence>
<evidence type="ECO:0000256" key="4">
    <source>
        <dbReference type="ARBA" id="ARBA00022490"/>
    </source>
</evidence>
<dbReference type="Proteomes" id="UP000054735">
    <property type="component" value="Unassembled WGS sequence"/>
</dbReference>
<keyword evidence="9" id="KW-0460">Magnesium</keyword>
<keyword evidence="12" id="KW-0418">Kinase</keyword>
<evidence type="ECO:0000256" key="5">
    <source>
        <dbReference type="ARBA" id="ARBA00022694"/>
    </source>
</evidence>
<dbReference type="GO" id="GO:0046872">
    <property type="term" value="F:metal ion binding"/>
    <property type="evidence" value="ECO:0007669"/>
    <property type="project" value="UniProtKB-KW"/>
</dbReference>